<name>A0ABS6C2F4_9CLOT</name>
<dbReference type="EMBL" id="JAHLDG010000008">
    <property type="protein sequence ID" value="MBU3219663.1"/>
    <property type="molecule type" value="Genomic_DNA"/>
</dbReference>
<sequence>MARGICILCRKSINNGIMINGKYICKSCEEKLISCNVDTDFYEYYKQCIKRSLAKYVVRNNYFNIEQYRN</sequence>
<comment type="caution">
    <text evidence="1">The sequence shown here is derived from an EMBL/GenBank/DDBJ whole genome shotgun (WGS) entry which is preliminary data.</text>
</comment>
<keyword evidence="2" id="KW-1185">Reference proteome</keyword>
<evidence type="ECO:0000313" key="2">
    <source>
        <dbReference type="Proteomes" id="UP000740830"/>
    </source>
</evidence>
<proteinExistence type="predicted"/>
<dbReference type="GeneID" id="75089692"/>
<dbReference type="Pfam" id="PF10764">
    <property type="entry name" value="Gin"/>
    <property type="match status" value="1"/>
</dbReference>
<organism evidence="1 2">
    <name type="scientific">Clostridium algidicarnis</name>
    <dbReference type="NCBI Taxonomy" id="37659"/>
    <lineage>
        <taxon>Bacteria</taxon>
        <taxon>Bacillati</taxon>
        <taxon>Bacillota</taxon>
        <taxon>Clostridia</taxon>
        <taxon>Eubacteriales</taxon>
        <taxon>Clostridiaceae</taxon>
        <taxon>Clostridium</taxon>
    </lineage>
</organism>
<protein>
    <submittedName>
        <fullName evidence="1">Sigma factor G inhibitor Gin</fullName>
    </submittedName>
</protein>
<dbReference type="Proteomes" id="UP000740830">
    <property type="component" value="Unassembled WGS sequence"/>
</dbReference>
<reference evidence="1 2" key="1">
    <citation type="submission" date="2021-06" db="EMBL/GenBank/DDBJ databases">
        <title>Clostridia strains as spoilage organisms.</title>
        <authorList>
            <person name="Wambui J."/>
            <person name="Stephan R."/>
            <person name="Stevens M.J.A."/>
        </authorList>
    </citation>
    <scope>NUCLEOTIDE SEQUENCE [LARGE SCALE GENOMIC DNA]</scope>
    <source>
        <strain evidence="1 2">CM013</strain>
    </source>
</reference>
<dbReference type="RefSeq" id="WP_029451468.1">
    <property type="nucleotide sequence ID" value="NZ_DAVZHE010000029.1"/>
</dbReference>
<evidence type="ECO:0000313" key="1">
    <source>
        <dbReference type="EMBL" id="MBU3219663.1"/>
    </source>
</evidence>
<dbReference type="InterPro" id="IPR019700">
    <property type="entry name" value="Sigma-G_inhibitor_Gin"/>
</dbReference>
<accession>A0ABS6C2F4</accession>
<gene>
    <name evidence="1" type="ORF">KPL27_06050</name>
</gene>